<dbReference type="Pfam" id="PF13469">
    <property type="entry name" value="Sulfotransfer_3"/>
    <property type="match status" value="1"/>
</dbReference>
<reference evidence="2 3" key="1">
    <citation type="submission" date="2024-05" db="EMBL/GenBank/DDBJ databases">
        <title>Sphingomonas sp. HF-S3 16S ribosomal RNA gene Genome sequencing and assembly.</title>
        <authorList>
            <person name="Lee H."/>
        </authorList>
    </citation>
    <scope>NUCLEOTIDE SEQUENCE [LARGE SCALE GENOMIC DNA]</scope>
    <source>
        <strain evidence="2 3">HF-S3</strain>
    </source>
</reference>
<feature type="compositionally biased region" description="Basic and acidic residues" evidence="1">
    <location>
        <begin position="345"/>
        <end position="365"/>
    </location>
</feature>
<gene>
    <name evidence="2" type="ORF">TPR58_08280</name>
</gene>
<feature type="region of interest" description="Disordered" evidence="1">
    <location>
        <begin position="345"/>
        <end position="373"/>
    </location>
</feature>
<dbReference type="SUPFAM" id="SSF52540">
    <property type="entry name" value="P-loop containing nucleoside triphosphate hydrolases"/>
    <property type="match status" value="1"/>
</dbReference>
<keyword evidence="3" id="KW-1185">Reference proteome</keyword>
<evidence type="ECO:0000313" key="2">
    <source>
        <dbReference type="EMBL" id="MEN3747162.1"/>
    </source>
</evidence>
<sequence length="398" mass="43127">MDTTTAPIDRFRAAILADEATMDHLVEHFDPAEFEPRALAFAEANGIELNLADLRDGSRLDPLGIRNLMEPPPAIDAMPPQSFLPTRVVPEAGFAVDWAHFGEMSLDEPFFAESIARRGSLPLNRALRYRSSFAALLAGSQDAVSVKPTGFIFHMSRCGSTLTAQMLAASPANIVLSEPAPLDAIVQMPQLLPDLPRETHVAAIRAMLQALGRKRSGDAHRLFLKTDSWHMFALDLLLDAFPGTPWVFLYRDPVEVLVSQARMRGAQTVPGVVAPQVFGLDPDTAGVAHADYTALVLARTCQSAIDQAGRGGLMVDYRTLPDAVFDRILPHFGVTLAPGEREAMAAASKRDAKAPTETFRKDSADKQASASDEVRAAAERHLVGIYARLQALSASSPR</sequence>
<comment type="caution">
    <text evidence="2">The sequence shown here is derived from an EMBL/GenBank/DDBJ whole genome shotgun (WGS) entry which is preliminary data.</text>
</comment>
<name>A0ABV0B9V2_9SPHN</name>
<dbReference type="EC" id="2.8.2.-" evidence="2"/>
<dbReference type="Proteomes" id="UP001427805">
    <property type="component" value="Unassembled WGS sequence"/>
</dbReference>
<dbReference type="RefSeq" id="WP_346246160.1">
    <property type="nucleotide sequence ID" value="NZ_JBDIZK010000004.1"/>
</dbReference>
<protein>
    <submittedName>
        <fullName evidence="2">Sulfotransferase</fullName>
        <ecNumber evidence="2">2.8.2.-</ecNumber>
    </submittedName>
</protein>
<dbReference type="EMBL" id="JBDIZK010000004">
    <property type="protein sequence ID" value="MEN3747162.1"/>
    <property type="molecule type" value="Genomic_DNA"/>
</dbReference>
<dbReference type="InterPro" id="IPR027417">
    <property type="entry name" value="P-loop_NTPase"/>
</dbReference>
<keyword evidence="2" id="KW-0808">Transferase</keyword>
<dbReference type="Gene3D" id="3.40.50.300">
    <property type="entry name" value="P-loop containing nucleotide triphosphate hydrolases"/>
    <property type="match status" value="1"/>
</dbReference>
<dbReference type="GO" id="GO:0016740">
    <property type="term" value="F:transferase activity"/>
    <property type="evidence" value="ECO:0007669"/>
    <property type="project" value="UniProtKB-KW"/>
</dbReference>
<organism evidence="2 3">
    <name type="scientific">Sphingomonas rustica</name>
    <dbReference type="NCBI Taxonomy" id="3103142"/>
    <lineage>
        <taxon>Bacteria</taxon>
        <taxon>Pseudomonadati</taxon>
        <taxon>Pseudomonadota</taxon>
        <taxon>Alphaproteobacteria</taxon>
        <taxon>Sphingomonadales</taxon>
        <taxon>Sphingomonadaceae</taxon>
        <taxon>Sphingomonas</taxon>
    </lineage>
</organism>
<proteinExistence type="predicted"/>
<evidence type="ECO:0000256" key="1">
    <source>
        <dbReference type="SAM" id="MobiDB-lite"/>
    </source>
</evidence>
<evidence type="ECO:0000313" key="3">
    <source>
        <dbReference type="Proteomes" id="UP001427805"/>
    </source>
</evidence>
<accession>A0ABV0B9V2</accession>